<dbReference type="SUPFAM" id="SSF52467">
    <property type="entry name" value="DHS-like NAD/FAD-binding domain"/>
    <property type="match status" value="1"/>
</dbReference>
<accession>A0A139M8R8</accession>
<sequence length="476" mass="54533">MDKELFIREFSKAIHEGNAAIFAGAGTSVSAGFVNWKELVRPFSVEIKLDIEKETDLIGVTQYYINTKRNRAKVNQRIFNTFLSREAETDVMNLLTRLPISTYWTTNYDTVIEKGLENNHRKGDIKRKETNLTYSVPDRDAVVYKMHGDVMLPEEAVISKDDYARYSDDHSLFITALHGDLVSKTFLFVGFSFEDPNLDSILGKLHVLLKEDTREHFCIQKKVSKSDFYDPEEAEEVTNDKFAYALIKQDLKIEDLRRYGIETVLVDEYSEIPELILRIEKEYLKNTIFISGSISSYDTTWSEESVNKYCYDLSKYLVSQNYKIISGFGLGVGSSIINGALDEIYKSKYRHVNEHLGLFPFPQYENGEKSLQERWTENRKEMISSAGVCIFIFGNKIDANGEIVDATGMLEEFYLASETGKIIIPIGSTGFTAKKIFDRMKASDKFRYLDKYWDILESGDDSKKVFSAIDSIIKGT</sequence>
<dbReference type="PATRIC" id="fig|1303.76.peg.1296"/>
<evidence type="ECO:0000259" key="1">
    <source>
        <dbReference type="Pfam" id="PF18185"/>
    </source>
</evidence>
<feature type="domain" description="NAD(+) hydrolase ThsA Sir2/TIR-associating SLOG" evidence="1">
    <location>
        <begin position="271"/>
        <end position="474"/>
    </location>
</feature>
<proteinExistence type="predicted"/>
<dbReference type="InterPro" id="IPR041486">
    <property type="entry name" value="ThsA_STALD"/>
</dbReference>
<dbReference type="EMBL" id="LQOG01000031">
    <property type="protein sequence ID" value="KXT60079.1"/>
    <property type="molecule type" value="Genomic_DNA"/>
</dbReference>
<dbReference type="InterPro" id="IPR029035">
    <property type="entry name" value="DHS-like_NAD/FAD-binding_dom"/>
</dbReference>
<name>A0A139M8R8_STROR</name>
<dbReference type="Pfam" id="PF18185">
    <property type="entry name" value="STALD"/>
    <property type="match status" value="1"/>
</dbReference>
<reference evidence="2 3" key="1">
    <citation type="submission" date="2016-01" db="EMBL/GenBank/DDBJ databases">
        <title>Highly variable Streptococcus oralis are common among viridans streptococci isolated from primates.</title>
        <authorList>
            <person name="Denapaite D."/>
            <person name="Rieger M."/>
            <person name="Koendgen S."/>
            <person name="Brueckner R."/>
            <person name="Ochigava I."/>
            <person name="Kappeler P."/>
            <person name="Maetz-Rensing K."/>
            <person name="Leendertz F."/>
            <person name="Hakenbeck R."/>
        </authorList>
    </citation>
    <scope>NUCLEOTIDE SEQUENCE [LARGE SCALE GENOMIC DNA]</scope>
    <source>
        <strain evidence="2 3">DD05</strain>
    </source>
</reference>
<comment type="caution">
    <text evidence="2">The sequence shown here is derived from an EMBL/GenBank/DDBJ whole genome shotgun (WGS) entry which is preliminary data.</text>
</comment>
<evidence type="ECO:0000313" key="3">
    <source>
        <dbReference type="Proteomes" id="UP000070541"/>
    </source>
</evidence>
<organism evidence="2 3">
    <name type="scientific">Streptococcus oralis</name>
    <dbReference type="NCBI Taxonomy" id="1303"/>
    <lineage>
        <taxon>Bacteria</taxon>
        <taxon>Bacillati</taxon>
        <taxon>Bacillota</taxon>
        <taxon>Bacilli</taxon>
        <taxon>Lactobacillales</taxon>
        <taxon>Streptococcaceae</taxon>
        <taxon>Streptococcus</taxon>
    </lineage>
</organism>
<dbReference type="Proteomes" id="UP000070541">
    <property type="component" value="Unassembled WGS sequence"/>
</dbReference>
<dbReference type="RefSeq" id="WP_061418066.1">
    <property type="nucleotide sequence ID" value="NZ_KQ969038.1"/>
</dbReference>
<dbReference type="Pfam" id="PF13289">
    <property type="entry name" value="SIR2_2"/>
    <property type="match status" value="1"/>
</dbReference>
<dbReference type="AlphaFoldDB" id="A0A139M8R8"/>
<protein>
    <recommendedName>
        <fullName evidence="1">NAD(+) hydrolase ThsA Sir2/TIR-associating SLOG domain-containing protein</fullName>
    </recommendedName>
</protein>
<evidence type="ECO:0000313" key="2">
    <source>
        <dbReference type="EMBL" id="KXT60079.1"/>
    </source>
</evidence>
<gene>
    <name evidence="2" type="ORF">SORDD05_01246</name>
</gene>